<dbReference type="STRING" id="215637.A0A4P9ZS50"/>
<feature type="non-terminal residue" evidence="6">
    <location>
        <position position="1"/>
    </location>
</feature>
<name>A0A4P9ZS50_9FUNG</name>
<dbReference type="GO" id="GO:0003723">
    <property type="term" value="F:RNA binding"/>
    <property type="evidence" value="ECO:0007669"/>
    <property type="project" value="UniProtKB-KW"/>
</dbReference>
<evidence type="ECO:0000256" key="2">
    <source>
        <dbReference type="ARBA" id="ARBA00022540"/>
    </source>
</evidence>
<feature type="region of interest" description="Disordered" evidence="5">
    <location>
        <begin position="67"/>
        <end position="88"/>
    </location>
</feature>
<accession>A0A4P9ZS50</accession>
<organism evidence="6 7">
    <name type="scientific">Dimargaris cristalligena</name>
    <dbReference type="NCBI Taxonomy" id="215637"/>
    <lineage>
        <taxon>Eukaryota</taxon>
        <taxon>Fungi</taxon>
        <taxon>Fungi incertae sedis</taxon>
        <taxon>Zoopagomycota</taxon>
        <taxon>Kickxellomycotina</taxon>
        <taxon>Dimargaritomycetes</taxon>
        <taxon>Dimargaritales</taxon>
        <taxon>Dimargaritaceae</taxon>
        <taxon>Dimargaris</taxon>
    </lineage>
</organism>
<evidence type="ECO:0000256" key="5">
    <source>
        <dbReference type="SAM" id="MobiDB-lite"/>
    </source>
</evidence>
<keyword evidence="2 6" id="KW-0396">Initiation factor</keyword>
<dbReference type="GO" id="GO:0005852">
    <property type="term" value="C:eukaryotic translation initiation factor 3 complex"/>
    <property type="evidence" value="ECO:0007669"/>
    <property type="project" value="InterPro"/>
</dbReference>
<protein>
    <submittedName>
        <fullName evidence="6">Eukaryotic translation initiation factor 3 subunit 7-domain-containing protein</fullName>
    </submittedName>
</protein>
<dbReference type="AlphaFoldDB" id="A0A4P9ZS50"/>
<dbReference type="PANTHER" id="PTHR12399:SF0">
    <property type="entry name" value="EUKARYOTIC TRANSLATION INITIATION FACTOR 3 SUBUNIT D"/>
    <property type="match status" value="1"/>
</dbReference>
<evidence type="ECO:0000313" key="6">
    <source>
        <dbReference type="EMBL" id="RKP36225.1"/>
    </source>
</evidence>
<evidence type="ECO:0000256" key="1">
    <source>
        <dbReference type="ARBA" id="ARBA00022490"/>
    </source>
</evidence>
<reference evidence="7" key="1">
    <citation type="journal article" date="2018" name="Nat. Microbiol.">
        <title>Leveraging single-cell genomics to expand the fungal tree of life.</title>
        <authorList>
            <person name="Ahrendt S.R."/>
            <person name="Quandt C.A."/>
            <person name="Ciobanu D."/>
            <person name="Clum A."/>
            <person name="Salamov A."/>
            <person name="Andreopoulos B."/>
            <person name="Cheng J.F."/>
            <person name="Woyke T."/>
            <person name="Pelin A."/>
            <person name="Henrissat B."/>
            <person name="Reynolds N.K."/>
            <person name="Benny G.L."/>
            <person name="Smith M.E."/>
            <person name="James T.Y."/>
            <person name="Grigoriev I.V."/>
        </authorList>
    </citation>
    <scope>NUCLEOTIDE SEQUENCE [LARGE SCALE GENOMIC DNA]</scope>
    <source>
        <strain evidence="7">RSA 468</strain>
    </source>
</reference>
<dbReference type="InterPro" id="IPR007783">
    <property type="entry name" value="eIF3d"/>
</dbReference>
<keyword evidence="1" id="KW-0963">Cytoplasm</keyword>
<evidence type="ECO:0000313" key="7">
    <source>
        <dbReference type="Proteomes" id="UP000268162"/>
    </source>
</evidence>
<keyword evidence="3" id="KW-0694">RNA-binding</keyword>
<keyword evidence="7" id="KW-1185">Reference proteome</keyword>
<sequence length="88" mass="9573">RHALLAVQSYKPTELARQLNVSLPNAWGIVKAIVDLCLELPEGKYVIARDPAKPLLRLYSVPLNTFEQEDEEGDDAKTAEAGAAAGNQ</sequence>
<gene>
    <name evidence="6" type="ORF">BJ085DRAFT_35928</name>
</gene>
<dbReference type="GO" id="GO:0003743">
    <property type="term" value="F:translation initiation factor activity"/>
    <property type="evidence" value="ECO:0007669"/>
    <property type="project" value="UniProtKB-KW"/>
</dbReference>
<dbReference type="EMBL" id="ML002695">
    <property type="protein sequence ID" value="RKP36225.1"/>
    <property type="molecule type" value="Genomic_DNA"/>
</dbReference>
<dbReference type="Proteomes" id="UP000268162">
    <property type="component" value="Unassembled WGS sequence"/>
</dbReference>
<dbReference type="PANTHER" id="PTHR12399">
    <property type="entry name" value="EUKARYOTIC TRANSLATION INITIATION FACTOR 3 SUBUNIT 7"/>
    <property type="match status" value="1"/>
</dbReference>
<proteinExistence type="predicted"/>
<feature type="compositionally biased region" description="Low complexity" evidence="5">
    <location>
        <begin position="79"/>
        <end position="88"/>
    </location>
</feature>
<dbReference type="Pfam" id="PF05091">
    <property type="entry name" value="eIF-3_zeta"/>
    <property type="match status" value="1"/>
</dbReference>
<evidence type="ECO:0000256" key="4">
    <source>
        <dbReference type="ARBA" id="ARBA00022917"/>
    </source>
</evidence>
<keyword evidence="4" id="KW-0648">Protein biosynthesis</keyword>
<evidence type="ECO:0000256" key="3">
    <source>
        <dbReference type="ARBA" id="ARBA00022884"/>
    </source>
</evidence>